<reference evidence="2" key="1">
    <citation type="submission" date="2016-10" db="EMBL/GenBank/DDBJ databases">
        <authorList>
            <person name="Varghese N."/>
            <person name="Submissions S."/>
        </authorList>
    </citation>
    <scope>NUCLEOTIDE SEQUENCE [LARGE SCALE GENOMIC DNA]</scope>
    <source>
        <strain evidence="2">KCTC 32246</strain>
    </source>
</reference>
<name>A0A1H2LGN1_9PSED</name>
<dbReference type="AlphaFoldDB" id="A0A1H2LGN1"/>
<sequence length="340" mass="37569">MIFFQPKKLAQTLLNDFTASGEKTGSAKILNQNNKGDVMKMSIDAARPKPARQWLHASLFGLLSGFCASASALDVDAGDYTALPAGTNLGLLYYQHAERNRLYANGDKLPLDAGLDSDIGILRGVHFMELGGYIVDPQFLLPFGNVRAKDDLSALGSDSGTGDLILAATVWLVNQPEQRRYFGITPYLWLPTGSYDNDRAINLGENRWKGALQAGYIEGLGDKFSLDLVGDVTFFGKNDDFGPASQTLKQKPLFQAQAFLRYHVNERFDLRAGVSRLWGGETEVDGLDMDDKPNTSKFNVGASWFFTPRDQLLVNFGRDLSVDNGFKEQGRVNLRLLHVF</sequence>
<protein>
    <submittedName>
        <fullName evidence="1">Uncharacterized conserved protein</fullName>
    </submittedName>
</protein>
<dbReference type="Proteomes" id="UP000198675">
    <property type="component" value="Chromosome I"/>
</dbReference>
<evidence type="ECO:0000313" key="1">
    <source>
        <dbReference type="EMBL" id="SDU80177.1"/>
    </source>
</evidence>
<dbReference type="InterPro" id="IPR025737">
    <property type="entry name" value="FApF"/>
</dbReference>
<dbReference type="EMBL" id="LT629797">
    <property type="protein sequence ID" value="SDU80177.1"/>
    <property type="molecule type" value="Genomic_DNA"/>
</dbReference>
<gene>
    <name evidence="1" type="ORF">SAMN05216363_1504</name>
</gene>
<accession>A0A1H2LGN1</accession>
<organism evidence="1 2">
    <name type="scientific">Pseudomonas sihuiensis</name>
    <dbReference type="NCBI Taxonomy" id="1274359"/>
    <lineage>
        <taxon>Bacteria</taxon>
        <taxon>Pseudomonadati</taxon>
        <taxon>Pseudomonadota</taxon>
        <taxon>Gammaproteobacteria</taxon>
        <taxon>Pseudomonadales</taxon>
        <taxon>Pseudomonadaceae</taxon>
        <taxon>Pseudomonas</taxon>
    </lineage>
</organism>
<dbReference type="Pfam" id="PF13557">
    <property type="entry name" value="Phenol_MetA_deg"/>
    <property type="match status" value="1"/>
</dbReference>
<evidence type="ECO:0000313" key="2">
    <source>
        <dbReference type="Proteomes" id="UP000198675"/>
    </source>
</evidence>
<proteinExistence type="predicted"/>
<keyword evidence="2" id="KW-1185">Reference proteome</keyword>